<dbReference type="AlphaFoldDB" id="A0A1H7VYL4"/>
<dbReference type="InterPro" id="IPR020610">
    <property type="entry name" value="Thiolase_AS"/>
</dbReference>
<evidence type="ECO:0000313" key="13">
    <source>
        <dbReference type="Proteomes" id="UP000321425"/>
    </source>
</evidence>
<sequence>MNKVYIAGAKRTPIGSFLGALKDVSASELGSYAIKGVLEQSGISHEDIDEVVLGNVLPAGQGQGVARQASIKAGIQVEVPAYSLNMVCGSGLKTVINAYLGVKAGEYQAIIAGGTESMSQAPYLIPGSTRSGHKMAGYKVGDHMLDDALTDAFEGYHMGVTAENIVERYGITREEQDSFAITSQKRSIEAVDNGSFKDEIVPVETKVRRETVVVDTDEYPNRKTSEDKLNSLRPAFKKDGSVTAGNASGINDGASATLVVGEEYMQANDLKPLVEIVAVGQGGVDPSVMGLGPTPAIKQAMKKADITFEDIDVFELNEAFASQSLGVIKEISDEFGVSKEYMLERTNLNGGAIALGHPVGASGNRILVTLIHIMKKRGLKYGLASLCIGGGMGVAVLVKNTDVE</sequence>
<evidence type="ECO:0000256" key="6">
    <source>
        <dbReference type="PIRSR" id="PIRSR000429-1"/>
    </source>
</evidence>
<dbReference type="NCBIfam" id="TIGR01930">
    <property type="entry name" value="AcCoA-C-Actrans"/>
    <property type="match status" value="1"/>
</dbReference>
<evidence type="ECO:0000256" key="7">
    <source>
        <dbReference type="RuleBase" id="RU003557"/>
    </source>
</evidence>
<dbReference type="InterPro" id="IPR020613">
    <property type="entry name" value="Thiolase_CS"/>
</dbReference>
<dbReference type="PANTHER" id="PTHR18919">
    <property type="entry name" value="ACETYL-COA C-ACYLTRANSFERASE"/>
    <property type="match status" value="1"/>
</dbReference>
<evidence type="ECO:0000256" key="4">
    <source>
        <dbReference type="ARBA" id="ARBA00023315"/>
    </source>
</evidence>
<dbReference type="FunFam" id="3.40.47.10:FF:000010">
    <property type="entry name" value="Acetyl-CoA acetyltransferase (Thiolase)"/>
    <property type="match status" value="1"/>
</dbReference>
<dbReference type="EMBL" id="FOBL01000028">
    <property type="protein sequence ID" value="SEM13959.1"/>
    <property type="molecule type" value="Genomic_DNA"/>
</dbReference>
<feature type="domain" description="Thiolase C-terminal" evidence="9">
    <location>
        <begin position="270"/>
        <end position="399"/>
    </location>
</feature>
<dbReference type="STRING" id="426703.SAMN04488100_12825"/>
<gene>
    <name evidence="10" type="ORF">APU01nite_14080</name>
    <name evidence="11" type="ORF">SAMN04488100_12825</name>
</gene>
<evidence type="ECO:0000256" key="1">
    <source>
        <dbReference type="ARBA" id="ARBA00010982"/>
    </source>
</evidence>
<dbReference type="PROSITE" id="PS00099">
    <property type="entry name" value="THIOLASE_3"/>
    <property type="match status" value="1"/>
</dbReference>
<name>A0A1H7VYL4_9LACT</name>
<evidence type="ECO:0000256" key="5">
    <source>
        <dbReference type="ARBA" id="ARBA00030755"/>
    </source>
</evidence>
<dbReference type="InterPro" id="IPR020616">
    <property type="entry name" value="Thiolase_N"/>
</dbReference>
<evidence type="ECO:0000259" key="9">
    <source>
        <dbReference type="Pfam" id="PF02803"/>
    </source>
</evidence>
<accession>A0A1H7VYL4</accession>
<evidence type="ECO:0000256" key="2">
    <source>
        <dbReference type="ARBA" id="ARBA00012705"/>
    </source>
</evidence>
<reference evidence="10 13" key="2">
    <citation type="submission" date="2019-07" db="EMBL/GenBank/DDBJ databases">
        <title>Whole genome shotgun sequence of Alkalibacterium putridalgicola NBRC 103243.</title>
        <authorList>
            <person name="Hosoyama A."/>
            <person name="Uohara A."/>
            <person name="Ohji S."/>
            <person name="Ichikawa N."/>
        </authorList>
    </citation>
    <scope>NUCLEOTIDE SEQUENCE [LARGE SCALE GENOMIC DNA]</scope>
    <source>
        <strain evidence="10 13">NBRC 103243</strain>
    </source>
</reference>
<feature type="active site" description="Proton acceptor" evidence="6">
    <location>
        <position position="387"/>
    </location>
</feature>
<dbReference type="Proteomes" id="UP000198548">
    <property type="component" value="Unassembled WGS sequence"/>
</dbReference>
<dbReference type="EC" id="2.3.1.9" evidence="2"/>
<feature type="active site" description="Proton acceptor" evidence="6">
    <location>
        <position position="357"/>
    </location>
</feature>
<keyword evidence="13" id="KW-1185">Reference proteome</keyword>
<comment type="similarity">
    <text evidence="1 7">Belongs to the thiolase-like superfamily. Thiolase family.</text>
</comment>
<feature type="active site" description="Acyl-thioester intermediate" evidence="6">
    <location>
        <position position="88"/>
    </location>
</feature>
<dbReference type="InterPro" id="IPR020617">
    <property type="entry name" value="Thiolase_C"/>
</dbReference>
<evidence type="ECO:0000256" key="3">
    <source>
        <dbReference type="ARBA" id="ARBA00022679"/>
    </source>
</evidence>
<feature type="domain" description="Thiolase N-terminal" evidence="8">
    <location>
        <begin position="4"/>
        <end position="262"/>
    </location>
</feature>
<reference evidence="11 12" key="1">
    <citation type="submission" date="2016-10" db="EMBL/GenBank/DDBJ databases">
        <authorList>
            <person name="de Groot N.N."/>
        </authorList>
    </citation>
    <scope>NUCLEOTIDE SEQUENCE [LARGE SCALE GENOMIC DNA]</scope>
    <source>
        <strain evidence="11 12">DSM 19182</strain>
    </source>
</reference>
<evidence type="ECO:0000313" key="12">
    <source>
        <dbReference type="Proteomes" id="UP000198548"/>
    </source>
</evidence>
<organism evidence="11 12">
    <name type="scientific">Alkalibacterium putridalgicola</name>
    <dbReference type="NCBI Taxonomy" id="426703"/>
    <lineage>
        <taxon>Bacteria</taxon>
        <taxon>Bacillati</taxon>
        <taxon>Bacillota</taxon>
        <taxon>Bacilli</taxon>
        <taxon>Lactobacillales</taxon>
        <taxon>Carnobacteriaceae</taxon>
        <taxon>Alkalibacterium</taxon>
    </lineage>
</organism>
<dbReference type="Proteomes" id="UP000321425">
    <property type="component" value="Unassembled WGS sequence"/>
</dbReference>
<keyword evidence="3 7" id="KW-0808">Transferase</keyword>
<dbReference type="Gene3D" id="3.40.47.10">
    <property type="match status" value="2"/>
</dbReference>
<dbReference type="PIRSF" id="PIRSF000429">
    <property type="entry name" value="Ac-CoA_Ac_transf"/>
    <property type="match status" value="1"/>
</dbReference>
<dbReference type="Pfam" id="PF02803">
    <property type="entry name" value="Thiolase_C"/>
    <property type="match status" value="1"/>
</dbReference>
<dbReference type="InterPro" id="IPR020615">
    <property type="entry name" value="Thiolase_acyl_enz_int_AS"/>
</dbReference>
<dbReference type="GO" id="GO:0003985">
    <property type="term" value="F:acetyl-CoA C-acetyltransferase activity"/>
    <property type="evidence" value="ECO:0007669"/>
    <property type="project" value="UniProtKB-EC"/>
</dbReference>
<dbReference type="PROSITE" id="PS00737">
    <property type="entry name" value="THIOLASE_2"/>
    <property type="match status" value="1"/>
</dbReference>
<keyword evidence="4 7" id="KW-0012">Acyltransferase</keyword>
<protein>
    <recommendedName>
        <fullName evidence="2">acetyl-CoA C-acetyltransferase</fullName>
        <ecNumber evidence="2">2.3.1.9</ecNumber>
    </recommendedName>
    <alternativeName>
        <fullName evidence="5">Acetoacetyl-CoA thiolase</fullName>
    </alternativeName>
</protein>
<dbReference type="Pfam" id="PF00108">
    <property type="entry name" value="Thiolase_N"/>
    <property type="match status" value="1"/>
</dbReference>
<dbReference type="RefSeq" id="WP_091489162.1">
    <property type="nucleotide sequence ID" value="NZ_BJUX01000014.1"/>
</dbReference>
<evidence type="ECO:0000313" key="10">
    <source>
        <dbReference type="EMBL" id="GEK89369.1"/>
    </source>
</evidence>
<dbReference type="EMBL" id="BJUX01000014">
    <property type="protein sequence ID" value="GEK89369.1"/>
    <property type="molecule type" value="Genomic_DNA"/>
</dbReference>
<dbReference type="SUPFAM" id="SSF53901">
    <property type="entry name" value="Thiolase-like"/>
    <property type="match status" value="2"/>
</dbReference>
<dbReference type="PANTHER" id="PTHR18919:SF107">
    <property type="entry name" value="ACETYL-COA ACETYLTRANSFERASE, CYTOSOLIC"/>
    <property type="match status" value="1"/>
</dbReference>
<dbReference type="OrthoDB" id="9764892at2"/>
<proteinExistence type="inferred from homology"/>
<evidence type="ECO:0000313" key="11">
    <source>
        <dbReference type="EMBL" id="SEM13959.1"/>
    </source>
</evidence>
<dbReference type="InterPro" id="IPR002155">
    <property type="entry name" value="Thiolase"/>
</dbReference>
<dbReference type="PROSITE" id="PS00098">
    <property type="entry name" value="THIOLASE_1"/>
    <property type="match status" value="1"/>
</dbReference>
<evidence type="ECO:0000259" key="8">
    <source>
        <dbReference type="Pfam" id="PF00108"/>
    </source>
</evidence>
<dbReference type="InterPro" id="IPR016039">
    <property type="entry name" value="Thiolase-like"/>
</dbReference>
<dbReference type="CDD" id="cd00751">
    <property type="entry name" value="thiolase"/>
    <property type="match status" value="1"/>
</dbReference>